<dbReference type="OrthoDB" id="3817375at2759"/>
<comment type="caution">
    <text evidence="2">The sequence shown here is derived from an EMBL/GenBank/DDBJ whole genome shotgun (WGS) entry which is preliminary data.</text>
</comment>
<sequence length="110" mass="12645">MQLTIFEKQTRGLETTGMTGGVTEENWSRRRSYTASLSSPRARPRCTCLNQPGSAPCSRHGYLVPRRNTRRSSGNKEMIRRAITPPNRKMTLRWWNFKPTPSRLSNMSMA</sequence>
<reference evidence="2" key="1">
    <citation type="submission" date="2023-05" db="EMBL/GenBank/DDBJ databases">
        <title>Genome and transcriptome analyses reveal genes involved in the formation of fine ridges on petal epidermal cells in Hibiscus trionum.</title>
        <authorList>
            <person name="Koshimizu S."/>
            <person name="Masuda S."/>
            <person name="Ishii T."/>
            <person name="Shirasu K."/>
            <person name="Hoshino A."/>
            <person name="Arita M."/>
        </authorList>
    </citation>
    <scope>NUCLEOTIDE SEQUENCE</scope>
    <source>
        <strain evidence="2">Hamamatsu line</strain>
    </source>
</reference>
<name>A0A9W7JL13_HIBTR</name>
<evidence type="ECO:0000313" key="3">
    <source>
        <dbReference type="Proteomes" id="UP001165190"/>
    </source>
</evidence>
<feature type="region of interest" description="Disordered" evidence="1">
    <location>
        <begin position="59"/>
        <end position="80"/>
    </location>
</feature>
<dbReference type="AlphaFoldDB" id="A0A9W7JL13"/>
<organism evidence="2 3">
    <name type="scientific">Hibiscus trionum</name>
    <name type="common">Flower of an hour</name>
    <dbReference type="NCBI Taxonomy" id="183268"/>
    <lineage>
        <taxon>Eukaryota</taxon>
        <taxon>Viridiplantae</taxon>
        <taxon>Streptophyta</taxon>
        <taxon>Embryophyta</taxon>
        <taxon>Tracheophyta</taxon>
        <taxon>Spermatophyta</taxon>
        <taxon>Magnoliopsida</taxon>
        <taxon>eudicotyledons</taxon>
        <taxon>Gunneridae</taxon>
        <taxon>Pentapetalae</taxon>
        <taxon>rosids</taxon>
        <taxon>malvids</taxon>
        <taxon>Malvales</taxon>
        <taxon>Malvaceae</taxon>
        <taxon>Malvoideae</taxon>
        <taxon>Hibiscus</taxon>
    </lineage>
</organism>
<accession>A0A9W7JL13</accession>
<keyword evidence="3" id="KW-1185">Reference proteome</keyword>
<gene>
    <name evidence="2" type="ORF">HRI_005059600</name>
</gene>
<protein>
    <submittedName>
        <fullName evidence="2">Uncharacterized protein</fullName>
    </submittedName>
</protein>
<evidence type="ECO:0000313" key="2">
    <source>
        <dbReference type="EMBL" id="GMJ13904.1"/>
    </source>
</evidence>
<dbReference type="EMBL" id="BSYR01000065">
    <property type="protein sequence ID" value="GMJ13904.1"/>
    <property type="molecule type" value="Genomic_DNA"/>
</dbReference>
<proteinExistence type="predicted"/>
<dbReference type="Proteomes" id="UP001165190">
    <property type="component" value="Unassembled WGS sequence"/>
</dbReference>
<evidence type="ECO:0000256" key="1">
    <source>
        <dbReference type="SAM" id="MobiDB-lite"/>
    </source>
</evidence>